<evidence type="ECO:0000256" key="1">
    <source>
        <dbReference type="SAM" id="MobiDB-lite"/>
    </source>
</evidence>
<dbReference type="Proteomes" id="UP000076858">
    <property type="component" value="Unassembled WGS sequence"/>
</dbReference>
<keyword evidence="3" id="KW-1185">Reference proteome</keyword>
<sequence length="46" mass="5103">MQLKIHGISGKISRRDVRFSSHPLSKATRNETADGTADIPLKILRS</sequence>
<dbReference type="EMBL" id="LRGB01025776">
    <property type="protein sequence ID" value="KZR96188.1"/>
    <property type="molecule type" value="Genomic_DNA"/>
</dbReference>
<reference evidence="2 3" key="1">
    <citation type="submission" date="2016-03" db="EMBL/GenBank/DDBJ databases">
        <title>EvidentialGene: Evidence-directed Construction of Genes on Genomes.</title>
        <authorList>
            <person name="Gilbert D.G."/>
            <person name="Choi J.-H."/>
            <person name="Mockaitis K."/>
            <person name="Colbourne J."/>
            <person name="Pfrender M."/>
        </authorList>
    </citation>
    <scope>NUCLEOTIDE SEQUENCE [LARGE SCALE GENOMIC DNA]</scope>
    <source>
        <strain evidence="2 3">Xinb3</strain>
        <tissue evidence="2">Complete organism</tissue>
    </source>
</reference>
<gene>
    <name evidence="2" type="ORF">APZ42_009618</name>
</gene>
<name>A0A164DWS0_9CRUS</name>
<proteinExistence type="predicted"/>
<organism evidence="2 3">
    <name type="scientific">Daphnia magna</name>
    <dbReference type="NCBI Taxonomy" id="35525"/>
    <lineage>
        <taxon>Eukaryota</taxon>
        <taxon>Metazoa</taxon>
        <taxon>Ecdysozoa</taxon>
        <taxon>Arthropoda</taxon>
        <taxon>Crustacea</taxon>
        <taxon>Branchiopoda</taxon>
        <taxon>Diplostraca</taxon>
        <taxon>Cladocera</taxon>
        <taxon>Anomopoda</taxon>
        <taxon>Daphniidae</taxon>
        <taxon>Daphnia</taxon>
    </lineage>
</organism>
<feature type="region of interest" description="Disordered" evidence="1">
    <location>
        <begin position="16"/>
        <end position="46"/>
    </location>
</feature>
<protein>
    <submittedName>
        <fullName evidence="2">Uncharacterized protein</fullName>
    </submittedName>
</protein>
<dbReference type="AlphaFoldDB" id="A0A164DWS0"/>
<accession>A0A164DWS0</accession>
<comment type="caution">
    <text evidence="2">The sequence shown here is derived from an EMBL/GenBank/DDBJ whole genome shotgun (WGS) entry which is preliminary data.</text>
</comment>
<evidence type="ECO:0000313" key="3">
    <source>
        <dbReference type="Proteomes" id="UP000076858"/>
    </source>
</evidence>
<evidence type="ECO:0000313" key="2">
    <source>
        <dbReference type="EMBL" id="KZR96188.1"/>
    </source>
</evidence>